<sequence length="207" mass="22081">MSPTASNVVRAASLFLSFAFGIVGLALNADAFVKSNNQKRAVLQVAPRGTSIDIDDSDVFNSGAAVTAFCGVLALVSSVSLGLLLPSLFRSEKRRERSLATRTLPWQGVVLSLSTVGLFAALVAMTDFVANREAKRALGVTTVYHDIGYLRLAIILPWIAFLFGATSSVLSFTSARAVSDDHKSDSTSTEGIDTEKHGNVRTEERQA</sequence>
<dbReference type="EMBL" id="LR725177">
    <property type="protein sequence ID" value="VWO95871.1"/>
    <property type="molecule type" value="Genomic_DNA"/>
</dbReference>
<dbReference type="EC" id="5.3.1.8" evidence="3"/>
<feature type="region of interest" description="Disordered" evidence="1">
    <location>
        <begin position="180"/>
        <end position="207"/>
    </location>
</feature>
<keyword evidence="2" id="KW-1133">Transmembrane helix</keyword>
<gene>
    <name evidence="3" type="primary">Q9HFU4</name>
</gene>
<keyword evidence="3" id="KW-0413">Isomerase</keyword>
<evidence type="ECO:0000256" key="2">
    <source>
        <dbReference type="SAM" id="Phobius"/>
    </source>
</evidence>
<dbReference type="GO" id="GO:0004476">
    <property type="term" value="F:mannose-6-phosphate isomerase activity"/>
    <property type="evidence" value="ECO:0007669"/>
    <property type="project" value="UniProtKB-EC"/>
</dbReference>
<accession>A0A5K1JXI4</accession>
<protein>
    <submittedName>
        <fullName evidence="3">Mannose-6-phosphate isomerase (Phosphomannose isomerase) (PMI))</fullName>
        <ecNumber evidence="3">5.3.1.8</ecNumber>
    </submittedName>
</protein>
<evidence type="ECO:0000256" key="1">
    <source>
        <dbReference type="SAM" id="MobiDB-lite"/>
    </source>
</evidence>
<feature type="transmembrane region" description="Helical" evidence="2">
    <location>
        <begin position="65"/>
        <end position="89"/>
    </location>
</feature>
<feature type="compositionally biased region" description="Basic and acidic residues" evidence="1">
    <location>
        <begin position="193"/>
        <end position="207"/>
    </location>
</feature>
<keyword evidence="2" id="KW-0812">Transmembrane</keyword>
<keyword evidence="2" id="KW-0472">Membrane</keyword>
<organism evidence="3">
    <name type="scientific">Ganoderma boninense</name>
    <dbReference type="NCBI Taxonomy" id="34458"/>
    <lineage>
        <taxon>Eukaryota</taxon>
        <taxon>Fungi</taxon>
        <taxon>Dikarya</taxon>
        <taxon>Basidiomycota</taxon>
        <taxon>Agaricomycotina</taxon>
        <taxon>Agaricomycetes</taxon>
        <taxon>Polyporales</taxon>
        <taxon>Polyporaceae</taxon>
        <taxon>Ganoderma</taxon>
    </lineage>
</organism>
<reference evidence="3" key="1">
    <citation type="submission" date="2019-10" db="EMBL/GenBank/DDBJ databases">
        <authorList>
            <person name="Nor Muhammad N."/>
        </authorList>
    </citation>
    <scope>NUCLEOTIDE SEQUENCE</scope>
</reference>
<evidence type="ECO:0000313" key="3">
    <source>
        <dbReference type="EMBL" id="VWO95871.1"/>
    </source>
</evidence>
<feature type="transmembrane region" description="Helical" evidence="2">
    <location>
        <begin position="149"/>
        <end position="173"/>
    </location>
</feature>
<feature type="transmembrane region" description="Helical" evidence="2">
    <location>
        <begin position="109"/>
        <end position="129"/>
    </location>
</feature>
<name>A0A5K1JXI4_9APHY</name>
<dbReference type="AlphaFoldDB" id="A0A5K1JXI4"/>
<proteinExistence type="predicted"/>